<dbReference type="Gene3D" id="3.30.70.270">
    <property type="match status" value="1"/>
</dbReference>
<evidence type="ECO:0000256" key="1">
    <source>
        <dbReference type="SAM" id="MobiDB-lite"/>
    </source>
</evidence>
<feature type="domain" description="GGDEF" evidence="2">
    <location>
        <begin position="1"/>
        <end position="39"/>
    </location>
</feature>
<dbReference type="PROSITE" id="PS50887">
    <property type="entry name" value="GGDEF"/>
    <property type="match status" value="1"/>
</dbReference>
<evidence type="ECO:0000259" key="2">
    <source>
        <dbReference type="PROSITE" id="PS50887"/>
    </source>
</evidence>
<feature type="non-terminal residue" evidence="3">
    <location>
        <position position="1"/>
    </location>
</feature>
<dbReference type="AlphaFoldDB" id="A0AAW9KHV9"/>
<gene>
    <name evidence="3" type="ORF">GNF83_22525</name>
</gene>
<feature type="region of interest" description="Disordered" evidence="1">
    <location>
        <begin position="27"/>
        <end position="50"/>
    </location>
</feature>
<dbReference type="InterPro" id="IPR029787">
    <property type="entry name" value="Nucleotide_cyclase"/>
</dbReference>
<dbReference type="InterPro" id="IPR000160">
    <property type="entry name" value="GGDEF_dom"/>
</dbReference>
<dbReference type="InterPro" id="IPR043128">
    <property type="entry name" value="Rev_trsase/Diguanyl_cyclase"/>
</dbReference>
<sequence length="50" mass="5871">VGYTVYHERLTIEQFVKEADEAMYHSKQNGKNQVTAYRNIRRDHKISTGS</sequence>
<feature type="compositionally biased region" description="Polar residues" evidence="1">
    <location>
        <begin position="27"/>
        <end position="36"/>
    </location>
</feature>
<protein>
    <submittedName>
        <fullName evidence="3">Diguanylate cyclase</fullName>
    </submittedName>
</protein>
<evidence type="ECO:0000313" key="4">
    <source>
        <dbReference type="Proteomes" id="UP001288944"/>
    </source>
</evidence>
<evidence type="ECO:0000313" key="3">
    <source>
        <dbReference type="EMBL" id="MDZ7543888.1"/>
    </source>
</evidence>
<dbReference type="SUPFAM" id="SSF55073">
    <property type="entry name" value="Nucleotide cyclase"/>
    <property type="match status" value="1"/>
</dbReference>
<name>A0AAW9KHV9_CLOPF</name>
<dbReference type="EMBL" id="WNUR01001757">
    <property type="protein sequence ID" value="MDZ7543888.1"/>
    <property type="molecule type" value="Genomic_DNA"/>
</dbReference>
<reference evidence="3" key="1">
    <citation type="submission" date="2019-11" db="EMBL/GenBank/DDBJ databases">
        <title>Characterization of Clostridium perfringens isolates from swine manure treated agricultural soils.</title>
        <authorList>
            <person name="Wushke S.T."/>
        </authorList>
    </citation>
    <scope>NUCLEOTIDE SEQUENCE</scope>
    <source>
        <strain evidence="3">X62</strain>
    </source>
</reference>
<dbReference type="Proteomes" id="UP001288944">
    <property type="component" value="Unassembled WGS sequence"/>
</dbReference>
<proteinExistence type="predicted"/>
<organism evidence="3 4">
    <name type="scientific">Clostridium perfringens</name>
    <dbReference type="NCBI Taxonomy" id="1502"/>
    <lineage>
        <taxon>Bacteria</taxon>
        <taxon>Bacillati</taxon>
        <taxon>Bacillota</taxon>
        <taxon>Clostridia</taxon>
        <taxon>Eubacteriales</taxon>
        <taxon>Clostridiaceae</taxon>
        <taxon>Clostridium</taxon>
    </lineage>
</organism>
<comment type="caution">
    <text evidence="3">The sequence shown here is derived from an EMBL/GenBank/DDBJ whole genome shotgun (WGS) entry which is preliminary data.</text>
</comment>
<accession>A0AAW9KHV9</accession>